<name>A0AAP2E407_9BACT</name>
<dbReference type="EMBL" id="JAHESE010000030">
    <property type="protein sequence ID" value="MBT1711242.1"/>
    <property type="molecule type" value="Genomic_DNA"/>
</dbReference>
<evidence type="ECO:0000313" key="3">
    <source>
        <dbReference type="Proteomes" id="UP001319080"/>
    </source>
</evidence>
<protein>
    <submittedName>
        <fullName evidence="2">Uncharacterized protein</fullName>
    </submittedName>
</protein>
<organism evidence="2 3">
    <name type="scientific">Dawidia cretensis</name>
    <dbReference type="NCBI Taxonomy" id="2782350"/>
    <lineage>
        <taxon>Bacteria</taxon>
        <taxon>Pseudomonadati</taxon>
        <taxon>Bacteroidota</taxon>
        <taxon>Cytophagia</taxon>
        <taxon>Cytophagales</taxon>
        <taxon>Chryseotaleaceae</taxon>
        <taxon>Dawidia</taxon>
    </lineage>
</organism>
<dbReference type="RefSeq" id="WP_254086815.1">
    <property type="nucleotide sequence ID" value="NZ_JAHESE010000030.1"/>
</dbReference>
<dbReference type="AlphaFoldDB" id="A0AAP2E407"/>
<keyword evidence="1" id="KW-0472">Membrane</keyword>
<keyword evidence="1" id="KW-1133">Transmembrane helix</keyword>
<reference evidence="2 3" key="1">
    <citation type="submission" date="2021-05" db="EMBL/GenBank/DDBJ databases">
        <title>A Polyphasic approach of four new species of the genus Ohtaekwangia: Ohtaekwangia histidinii sp. nov., Ohtaekwangia cretensis sp. nov., Ohtaekwangia indiensis sp. nov., Ohtaekwangia reichenbachii sp. nov. from diverse environment.</title>
        <authorList>
            <person name="Octaviana S."/>
        </authorList>
    </citation>
    <scope>NUCLEOTIDE SEQUENCE [LARGE SCALE GENOMIC DNA]</scope>
    <source>
        <strain evidence="2 3">PWU5</strain>
    </source>
</reference>
<sequence>MKIYSRILGILGFLIVISSAITAAYFLNFENIDMESRVGLSISFIPIYIFGHFIILHRFGFHHNAEYSDIQKRKILGTSLSLFGLLVAISLLQIINQLQVEKLRTWPEDSIAYGFTGELKTKYIEKDLYCQLTITRKQPFSRDSLEFIINLLDSDGFLITSIEPENYTRILSENKKTYAIESKFTSNALAYNSRGYNSIRKWSLAFRIKK</sequence>
<proteinExistence type="predicted"/>
<dbReference type="Proteomes" id="UP001319080">
    <property type="component" value="Unassembled WGS sequence"/>
</dbReference>
<feature type="transmembrane region" description="Helical" evidence="1">
    <location>
        <begin position="38"/>
        <end position="55"/>
    </location>
</feature>
<accession>A0AAP2E407</accession>
<keyword evidence="1" id="KW-0812">Transmembrane</keyword>
<evidence type="ECO:0000256" key="1">
    <source>
        <dbReference type="SAM" id="Phobius"/>
    </source>
</evidence>
<evidence type="ECO:0000313" key="2">
    <source>
        <dbReference type="EMBL" id="MBT1711242.1"/>
    </source>
</evidence>
<gene>
    <name evidence="2" type="ORF">KK062_23560</name>
</gene>
<feature type="transmembrane region" description="Helical" evidence="1">
    <location>
        <begin position="75"/>
        <end position="95"/>
    </location>
</feature>
<keyword evidence="3" id="KW-1185">Reference proteome</keyword>
<comment type="caution">
    <text evidence="2">The sequence shown here is derived from an EMBL/GenBank/DDBJ whole genome shotgun (WGS) entry which is preliminary data.</text>
</comment>
<feature type="transmembrane region" description="Helical" evidence="1">
    <location>
        <begin position="7"/>
        <end position="26"/>
    </location>
</feature>